<dbReference type="GO" id="GO:0005886">
    <property type="term" value="C:plasma membrane"/>
    <property type="evidence" value="ECO:0007669"/>
    <property type="project" value="UniProtKB-SubCell"/>
</dbReference>
<dbReference type="GO" id="GO:0071555">
    <property type="term" value="P:cell wall organization"/>
    <property type="evidence" value="ECO:0007669"/>
    <property type="project" value="UniProtKB-KW"/>
</dbReference>
<keyword evidence="2 7" id="KW-0812">Transmembrane</keyword>
<evidence type="ECO:0000256" key="1">
    <source>
        <dbReference type="ARBA" id="ARBA00022475"/>
    </source>
</evidence>
<dbReference type="Gene3D" id="3.30.1490.480">
    <property type="entry name" value="Endolytic murein transglycosylase"/>
    <property type="match status" value="1"/>
</dbReference>
<dbReference type="Proteomes" id="UP000274117">
    <property type="component" value="Unassembled WGS sequence"/>
</dbReference>
<dbReference type="InterPro" id="IPR003770">
    <property type="entry name" value="MLTG-like"/>
</dbReference>
<evidence type="ECO:0000256" key="7">
    <source>
        <dbReference type="HAMAP-Rule" id="MF_02065"/>
    </source>
</evidence>
<dbReference type="GO" id="GO:0009252">
    <property type="term" value="P:peptidoglycan biosynthetic process"/>
    <property type="evidence" value="ECO:0007669"/>
    <property type="project" value="UniProtKB-UniRule"/>
</dbReference>
<comment type="function">
    <text evidence="7">Functions as a peptidoglycan terminase that cleaves nascent peptidoglycan strands endolytically to terminate their elongation.</text>
</comment>
<keyword evidence="6 7" id="KW-0961">Cell wall biogenesis/degradation</keyword>
<keyword evidence="4 7" id="KW-0472">Membrane</keyword>
<dbReference type="HAMAP" id="MF_02065">
    <property type="entry name" value="MltG"/>
    <property type="match status" value="1"/>
</dbReference>
<evidence type="ECO:0000256" key="3">
    <source>
        <dbReference type="ARBA" id="ARBA00022989"/>
    </source>
</evidence>
<comment type="caution">
    <text evidence="9">The sequence shown here is derived from an EMBL/GenBank/DDBJ whole genome shotgun (WGS) entry which is preliminary data.</text>
</comment>
<keyword evidence="3 7" id="KW-1133">Transmembrane helix</keyword>
<evidence type="ECO:0000256" key="4">
    <source>
        <dbReference type="ARBA" id="ARBA00023136"/>
    </source>
</evidence>
<organism evidence="9 10">
    <name type="scientific">Streptococcus suis</name>
    <dbReference type="NCBI Taxonomy" id="1307"/>
    <lineage>
        <taxon>Bacteria</taxon>
        <taxon>Bacillati</taxon>
        <taxon>Bacillota</taxon>
        <taxon>Bacilli</taxon>
        <taxon>Lactobacillales</taxon>
        <taxon>Streptococcaceae</taxon>
        <taxon>Streptococcus</taxon>
    </lineage>
</organism>
<evidence type="ECO:0000256" key="5">
    <source>
        <dbReference type="ARBA" id="ARBA00023239"/>
    </source>
</evidence>
<keyword evidence="1 7" id="KW-1003">Cell membrane</keyword>
<keyword evidence="5 7" id="KW-0456">Lyase</keyword>
<reference evidence="9 10" key="1">
    <citation type="submission" date="2018-11" db="EMBL/GenBank/DDBJ databases">
        <authorList>
            <person name="Stevens M.J."/>
            <person name="Cernela N."/>
            <person name="Spoerry Serrano N."/>
            <person name="Schmitt S."/>
            <person name="Schrenzel J."/>
            <person name="Stephan R."/>
        </authorList>
    </citation>
    <scope>NUCLEOTIDE SEQUENCE [LARGE SCALE GENOMIC DNA]</scope>
    <source>
        <strain evidence="9 10">PP422</strain>
    </source>
</reference>
<dbReference type="CDD" id="cd08010">
    <property type="entry name" value="MltG_like"/>
    <property type="match status" value="1"/>
</dbReference>
<dbReference type="AlphaFoldDB" id="A0A3R8XTD9"/>
<feature type="region of interest" description="Disordered" evidence="8">
    <location>
        <begin position="47"/>
        <end position="72"/>
    </location>
</feature>
<dbReference type="GO" id="GO:0008932">
    <property type="term" value="F:lytic endotransglycosylase activity"/>
    <property type="evidence" value="ECO:0007669"/>
    <property type="project" value="UniProtKB-UniRule"/>
</dbReference>
<dbReference type="Pfam" id="PF02618">
    <property type="entry name" value="YceG"/>
    <property type="match status" value="1"/>
</dbReference>
<reference evidence="9 10" key="2">
    <citation type="submission" date="2018-12" db="EMBL/GenBank/DDBJ databases">
        <title>Whole-genome sequences of fifteen clinical Streptococcus suis strains isolated from pigs between 2006 and 2018.</title>
        <authorList>
            <person name="Stevens M.J.A."/>
            <person name="Cernela N."/>
            <person name="Spoerry Serrano N."/>
            <person name="Schmitt S."/>
            <person name="Schrenzel J."/>
            <person name="Stephan R."/>
        </authorList>
    </citation>
    <scope>NUCLEOTIDE SEQUENCE [LARGE SCALE GENOMIC DNA]</scope>
    <source>
        <strain evidence="9 10">PP422</strain>
    </source>
</reference>
<evidence type="ECO:0000256" key="8">
    <source>
        <dbReference type="SAM" id="MobiDB-lite"/>
    </source>
</evidence>
<comment type="similarity">
    <text evidence="7">Belongs to the transglycosylase MltG family.</text>
</comment>
<dbReference type="NCBIfam" id="TIGR00247">
    <property type="entry name" value="endolytic transglycosylase MltG"/>
    <property type="match status" value="1"/>
</dbReference>
<accession>A0A3R8XTD9</accession>
<evidence type="ECO:0000256" key="6">
    <source>
        <dbReference type="ARBA" id="ARBA00023316"/>
    </source>
</evidence>
<evidence type="ECO:0000256" key="2">
    <source>
        <dbReference type="ARBA" id="ARBA00022692"/>
    </source>
</evidence>
<dbReference type="PANTHER" id="PTHR30518">
    <property type="entry name" value="ENDOLYTIC MUREIN TRANSGLYCOSYLASE"/>
    <property type="match status" value="1"/>
</dbReference>
<sequence>MPKDFEDKDTQSASFRDQILRELEELKSKRQNTDSDLPSRQDIVESLQESTEKKQATPTHLPLTEALEQTKETAPQTIRINKIAFEDEVGLDETKVMPKIAEDLPPKAVEVDLSVKEEEVELPPIAPEFSQEEGNETVEPPLEDTVERSLQQLRTIAAGMDYPEIAEEEPLPQPEPMILPPLEDEPVFTRDEVEVAPAVTPQPEPVTPVVEKEEPLARRRGATKQVKKKQDKTAKKIVGTIVSLVALALVATLVAGFFYVKSSLEPVNAEASETIQVEIPEGSSTSQIGQILLENKLIKNATVFNYFSKLKSYNSFQSGFYNLNQAMSVEDLAKKLQEGGTPVAEKPASGKILVIEGYTIEQIAQAITQNSASEDEKTESPFSSDAFMATVQDPAFITRMTETYPDLFASLPAADSGVKYQLEGYLFPATYEYYEDTTVEQLVEDMIAATNTAMQPYYAELPNKGLDVNSVLTMASLVEKEGTTDEDRRNIASTFYNRMNIGMPLQSNIAVLYAMGKLGEKTTLAEDAGIDTAIDSPYNNYLHLGLMPGPVGSPSLAAIQATINPNQTDYLYFVADVTTGDVYFTASFDEHNQNVETHVNSKLNNQ</sequence>
<proteinExistence type="inferred from homology"/>
<evidence type="ECO:0000313" key="9">
    <source>
        <dbReference type="EMBL" id="RRR54302.1"/>
    </source>
</evidence>
<dbReference type="EC" id="4.2.2.29" evidence="7"/>
<feature type="transmembrane region" description="Helical" evidence="7">
    <location>
        <begin position="237"/>
        <end position="260"/>
    </location>
</feature>
<comment type="subcellular location">
    <subcellularLocation>
        <location evidence="7">Cell membrane</location>
        <topology evidence="7">Single-pass membrane protein</topology>
    </subcellularLocation>
</comment>
<gene>
    <name evidence="7 9" type="primary">mltG</name>
    <name evidence="9" type="ORF">EI998_03245</name>
</gene>
<feature type="site" description="Important for catalytic activity" evidence="7">
    <location>
        <position position="481"/>
    </location>
</feature>
<name>A0A3R8XTD9_STRSU</name>
<evidence type="ECO:0000313" key="10">
    <source>
        <dbReference type="Proteomes" id="UP000274117"/>
    </source>
</evidence>
<comment type="catalytic activity">
    <reaction evidence="7">
        <text>a peptidoglycan chain = a peptidoglycan chain with N-acetyl-1,6-anhydromuramyl-[peptide] at the reducing end + a peptidoglycan chain with N-acetylglucosamine at the non-reducing end.</text>
        <dbReference type="EC" id="4.2.2.29"/>
    </reaction>
</comment>
<dbReference type="EMBL" id="RSDO01000004">
    <property type="protein sequence ID" value="RRR54302.1"/>
    <property type="molecule type" value="Genomic_DNA"/>
</dbReference>
<dbReference type="PANTHER" id="PTHR30518:SF2">
    <property type="entry name" value="ENDOLYTIC MUREIN TRANSGLYCOSYLASE"/>
    <property type="match status" value="1"/>
</dbReference>
<protein>
    <recommendedName>
        <fullName evidence="7">Endolytic murein transglycosylase</fullName>
        <ecNumber evidence="7">4.2.2.29</ecNumber>
    </recommendedName>
    <alternativeName>
        <fullName evidence="7">Peptidoglycan lytic transglycosylase</fullName>
    </alternativeName>
    <alternativeName>
        <fullName evidence="7">Peptidoglycan polymerization terminase</fullName>
    </alternativeName>
</protein>
<dbReference type="Gene3D" id="3.30.160.60">
    <property type="entry name" value="Classic Zinc Finger"/>
    <property type="match status" value="1"/>
</dbReference>